<feature type="region of interest" description="Disordered" evidence="11">
    <location>
        <begin position="4596"/>
        <end position="4617"/>
    </location>
</feature>
<evidence type="ECO:0000256" key="3">
    <source>
        <dbReference type="ARBA" id="ARBA00007188"/>
    </source>
</evidence>
<dbReference type="InterPro" id="IPR041190">
    <property type="entry name" value="Midasin_AAA_lid_5"/>
</dbReference>
<dbReference type="PANTHER" id="PTHR48103">
    <property type="entry name" value="MIDASIN-RELATED"/>
    <property type="match status" value="1"/>
</dbReference>
<evidence type="ECO:0000256" key="5">
    <source>
        <dbReference type="ARBA" id="ARBA00022553"/>
    </source>
</evidence>
<dbReference type="InterPro" id="IPR040848">
    <property type="entry name" value="AAA_lid_7"/>
</dbReference>
<evidence type="ECO:0000313" key="13">
    <source>
        <dbReference type="EMBL" id="KAJ8097029.1"/>
    </source>
</evidence>
<evidence type="ECO:0000256" key="6">
    <source>
        <dbReference type="ARBA" id="ARBA00022741"/>
    </source>
</evidence>
<dbReference type="SUPFAM" id="SSF53300">
    <property type="entry name" value="vWA-like"/>
    <property type="match status" value="1"/>
</dbReference>
<keyword evidence="6 10" id="KW-0547">Nucleotide-binding</keyword>
<feature type="compositionally biased region" description="Basic and acidic residues" evidence="11">
    <location>
        <begin position="4327"/>
        <end position="4363"/>
    </location>
</feature>
<dbReference type="Pfam" id="PF17865">
    <property type="entry name" value="AAA_lid_5"/>
    <property type="match status" value="1"/>
</dbReference>
<dbReference type="Pfam" id="PF07728">
    <property type="entry name" value="AAA_5"/>
    <property type="match status" value="8"/>
</dbReference>
<evidence type="ECO:0000256" key="1">
    <source>
        <dbReference type="ARBA" id="ARBA00004604"/>
    </source>
</evidence>
<keyword evidence="5" id="KW-0597">Phosphoprotein</keyword>
<feature type="compositionally biased region" description="Basic and acidic residues" evidence="11">
    <location>
        <begin position="4548"/>
        <end position="4560"/>
    </location>
</feature>
<dbReference type="EMBL" id="JARPMG010000012">
    <property type="protein sequence ID" value="KAJ8097029.1"/>
    <property type="molecule type" value="Genomic_DNA"/>
</dbReference>
<dbReference type="InterPro" id="IPR048617">
    <property type="entry name" value="MDN1_AAA_lid_4"/>
</dbReference>
<evidence type="ECO:0000256" key="11">
    <source>
        <dbReference type="SAM" id="MobiDB-lite"/>
    </source>
</evidence>
<comment type="subcellular location">
    <subcellularLocation>
        <location evidence="1">Nucleus</location>
        <location evidence="1">Nucleolus</location>
    </subcellularLocation>
    <subcellularLocation>
        <location evidence="2">Nucleus</location>
        <location evidence="2">Nucleoplasm</location>
    </subcellularLocation>
</comment>
<evidence type="ECO:0000256" key="4">
    <source>
        <dbReference type="ARBA" id="ARBA00017143"/>
    </source>
</evidence>
<dbReference type="FunFam" id="3.40.50.300:FF:000582">
    <property type="entry name" value="Midasin"/>
    <property type="match status" value="1"/>
</dbReference>
<dbReference type="SMART" id="SM00382">
    <property type="entry name" value="AAA"/>
    <property type="match status" value="6"/>
</dbReference>
<dbReference type="FunFam" id="3.40.50.300:FF:000142">
    <property type="entry name" value="Midasin"/>
    <property type="match status" value="1"/>
</dbReference>
<feature type="domain" description="VWFA" evidence="12">
    <location>
        <begin position="4746"/>
        <end position="4952"/>
    </location>
</feature>
<dbReference type="SUPFAM" id="SSF52540">
    <property type="entry name" value="P-loop containing nucleoside triphosphate hydrolases"/>
    <property type="match status" value="6"/>
</dbReference>
<evidence type="ECO:0000256" key="7">
    <source>
        <dbReference type="ARBA" id="ARBA00022840"/>
    </source>
</evidence>
<organism evidence="13 14">
    <name type="scientific">Lipomyces tetrasporus</name>
    <dbReference type="NCBI Taxonomy" id="54092"/>
    <lineage>
        <taxon>Eukaryota</taxon>
        <taxon>Fungi</taxon>
        <taxon>Dikarya</taxon>
        <taxon>Ascomycota</taxon>
        <taxon>Saccharomycotina</taxon>
        <taxon>Lipomycetes</taxon>
        <taxon>Lipomycetales</taxon>
        <taxon>Lipomycetaceae</taxon>
        <taxon>Lipomyces</taxon>
    </lineage>
</organism>
<dbReference type="GO" id="GO:0030687">
    <property type="term" value="C:preribosome, large subunit precursor"/>
    <property type="evidence" value="ECO:0007669"/>
    <property type="project" value="TreeGrafter"/>
</dbReference>
<dbReference type="GO" id="GO:0005654">
    <property type="term" value="C:nucleoplasm"/>
    <property type="evidence" value="ECO:0007669"/>
    <property type="project" value="UniProtKB-SubCell"/>
</dbReference>
<feature type="compositionally biased region" description="Basic and acidic residues" evidence="11">
    <location>
        <begin position="4491"/>
        <end position="4511"/>
    </location>
</feature>
<dbReference type="GO" id="GO:0000055">
    <property type="term" value="P:ribosomal large subunit export from nucleus"/>
    <property type="evidence" value="ECO:0007669"/>
    <property type="project" value="TreeGrafter"/>
</dbReference>
<dbReference type="GO" id="GO:0000027">
    <property type="term" value="P:ribosomal large subunit assembly"/>
    <property type="evidence" value="ECO:0007669"/>
    <property type="project" value="InterPro"/>
</dbReference>
<dbReference type="InterPro" id="IPR012099">
    <property type="entry name" value="Midasin"/>
</dbReference>
<dbReference type="InterPro" id="IPR011704">
    <property type="entry name" value="ATPase_dyneun-rel_AAA"/>
</dbReference>
<dbReference type="Gene3D" id="3.40.50.300">
    <property type="entry name" value="P-loop containing nucleotide triphosphate hydrolases"/>
    <property type="match status" value="6"/>
</dbReference>
<dbReference type="GO" id="GO:0016887">
    <property type="term" value="F:ATP hydrolysis activity"/>
    <property type="evidence" value="ECO:0007669"/>
    <property type="project" value="InterPro"/>
</dbReference>
<reference evidence="13" key="1">
    <citation type="submission" date="2023-03" db="EMBL/GenBank/DDBJ databases">
        <title>Near-Complete genome sequence of Lipomyces tetrasporous NRRL Y-64009, an oleaginous yeast capable of growing on lignocellulosic hydrolysates.</title>
        <authorList>
            <consortium name="Lawrence Berkeley National Laboratory"/>
            <person name="Jagtap S.S."/>
            <person name="Liu J.-J."/>
            <person name="Walukiewicz H.E."/>
            <person name="Pangilinan J."/>
            <person name="Lipzen A."/>
            <person name="Ahrendt S."/>
            <person name="Koriabine M."/>
            <person name="Cobaugh K."/>
            <person name="Salamov A."/>
            <person name="Yoshinaga Y."/>
            <person name="Ng V."/>
            <person name="Daum C."/>
            <person name="Grigoriev I.V."/>
            <person name="Slininger P.J."/>
            <person name="Dien B.S."/>
            <person name="Jin Y.-S."/>
            <person name="Rao C.V."/>
        </authorList>
    </citation>
    <scope>NUCLEOTIDE SEQUENCE</scope>
    <source>
        <strain evidence="13">NRRL Y-64009</strain>
    </source>
</reference>
<feature type="compositionally biased region" description="Polar residues" evidence="11">
    <location>
        <begin position="4465"/>
        <end position="4483"/>
    </location>
</feature>
<feature type="compositionally biased region" description="Polar residues" evidence="11">
    <location>
        <begin position="4565"/>
        <end position="4575"/>
    </location>
</feature>
<comment type="similarity">
    <text evidence="3 10">Belongs to the midasin family.</text>
</comment>
<keyword evidence="7 10" id="KW-0067">ATP-binding</keyword>
<dbReference type="PIRSF" id="PIRSF010340">
    <property type="entry name" value="Midasin"/>
    <property type="match status" value="1"/>
</dbReference>
<dbReference type="Proteomes" id="UP001217417">
    <property type="component" value="Unassembled WGS sequence"/>
</dbReference>
<feature type="compositionally biased region" description="Acidic residues" evidence="11">
    <location>
        <begin position="4364"/>
        <end position="4377"/>
    </location>
</feature>
<dbReference type="CDD" id="cd01460">
    <property type="entry name" value="vWA_midasin"/>
    <property type="match status" value="1"/>
</dbReference>
<dbReference type="PROSITE" id="PS00675">
    <property type="entry name" value="SIGMA54_INTERACT_1"/>
    <property type="match status" value="1"/>
</dbReference>
<name>A0AAD7VQ14_9ASCO</name>
<dbReference type="FunFam" id="3.40.50.300:FF:001368">
    <property type="entry name" value="Midasin"/>
    <property type="match status" value="1"/>
</dbReference>
<feature type="compositionally biased region" description="Basic and acidic residues" evidence="11">
    <location>
        <begin position="4149"/>
        <end position="4158"/>
    </location>
</feature>
<dbReference type="RefSeq" id="XP_056040479.1">
    <property type="nucleotide sequence ID" value="XM_056190958.1"/>
</dbReference>
<accession>A0AAD7VQ14</accession>
<dbReference type="Pfam" id="PF17867">
    <property type="entry name" value="AAA_lid_7"/>
    <property type="match status" value="3"/>
</dbReference>
<keyword evidence="14" id="KW-1185">Reference proteome</keyword>
<dbReference type="GO" id="GO:0005524">
    <property type="term" value="F:ATP binding"/>
    <property type="evidence" value="ECO:0007669"/>
    <property type="project" value="UniProtKB-KW"/>
</dbReference>
<dbReference type="Gene3D" id="3.40.50.410">
    <property type="entry name" value="von Willebrand factor, type A domain"/>
    <property type="match status" value="1"/>
</dbReference>
<sequence>MEHDVEHSVNFRIDISRAIQRLRESISANDIRLNLDSIVKNHYGTVSLDIDALASLSIIPTLTTPVLCAFYPLFPDIAARWLAIADHAAVIAAFGRVLPVSPHIAIHADSYLETGWKSSYDLQGLIALYRLLVFDKKRFGNLVSTKEILSIITDGAVAGANRMVGILIWALHLDLSDAAMNRLVEQHLADQTMMGEYEGEPNVDFLFFTLFEAKRISSLMKKLSDMDYKFDSSSEYVEIDDNELSSRTANLCGVLVPRSKPLSTVGSSLIYTGTTINNVRALAMVLRTASPLLITGPPGSGKTFLIDSILSSLARSSSDVVKLHLGEQTDTKLLVGSYSTGETPGSFVWKQGILASAVKQGKIVVVEDIDKAPNEVVSVLLSLVQQRQISVPSRGEIIQAGNSFQIIGTITEQNSSHVKDFIGRQLWSYVKLDMMSDYELQQIVAQKYPRLGILAGMMKEVYVVVRDAYKSPKFLAMTRGAQSRTFSTRDLMKWARRVNLLLPRPGSGALGASETERVPSQVFDAVFYEAVDCFAGSVRSHQAREFLVGVIGSAMNVGTHVVLHYLSSHVPGLEDSKTSLAIGRVVAPKLPTLKKRKAGPSASWFAHTKHTLRLLEQIATCVTMREPVLLVGETGTGKTTVVQHLSATLGARLTVINVSQQTEASDLLGGYKPVDVRTVAIPLREEFDVLFENTFSSRRNERFTTVFSKCFLNNQWTNVIRLWKEAVKMAQDVIAKQLSLPQVMGDDKPSKRRRVDHLTGQTLLRSWEGFALKVSAFEAQHRNIENAFVYRFIEGALVRAVRNGDWVLLDEINLAAPDTLEHVADLLVEGGQGACIQLSETGDMEAVQAHPNFRLFACMNPATDIGKRDLPAGFRARFTEIHVGSPDQDPADLLAIVEKYIGQLAVGNDGEGACQDVANLYLEAKRLAEDHLIVDGATQKPHFSIRTLSRTLVYVRDITPYYGLRRALYEGFCMAFLTLLDKISEQVLVPIIIKYTIGKLRNPRSVLSKIPNKPEQGNYIQFKHYWLEAGPREPDNQEHYIITPFVEKNMLNLVRATATRRFPVLIQGPTSSGKTSMISYLAKKTGHKFVRINNHEHTDLQEYLGSYVSDAQGSLRFQEGALVEAVRNGYWIVLDELNLAPTDVLEALNRLLDDNRELFIPETQEVVKPHPHFLLFATQNPPGLYGGRKNLSRAFRNRFLELHFDDIPENELGIILTGRCQIPPSYAKRIVDVYKELALRRQSTRLFEKNGFATLRDLFRWANREADGYGQLALNGYVLLAERVRRPEEQAVVKEVIEKVMRVKLDIPSFYRSYTIPEDKFPETVWNNPMRRLFALVNEALKNREPVLLVGETGCGKTTVCQLLAEFYGKSLHIVNAHQNTEASDIIGAQRPVRNRSELQLLLTTELRRCVSSGSSSDLDLDKLVEDFDKSKASFDSDTVNRIESLRSRLNVLFEWCDGSLVQALRQGDFFLLDEVSLTDDSVLERLNSVLEPERSILLAEKGTRDSSVSAADGFQFLATMNPSGDYGKKELSPALRNRFTEIWVPAITDIDDVYQIVISKLSQDDKLFFSRPIVMFAMWFGETYGGSLSSANGAIVSIREILSWIAFVNATHTLNPTIRLVHGASLVFIDTLGTNTSAYLAESPDLLARERLRCIEYLSTVSGRDLRGIYATAVKFTITKDILQAGPFHVNQESAATARVPFSFSAPTTAFNAMRIIRGMQLRKPILLEGSPGVGKTSIMTALAAAAGVELTRVNLSEQTDLMDLFGSDSPVEGGKSGEFEWRDAPFLHAMQHGHWVLLDEMNLASQSVLEGLNACLDHRAETYIPELDRTFTCHPKFKVFAAQNSHYQGGGRKGLPRSFVNRFTVVYIDLLTPKDLNVITRQLFPDVNRELADAVVQFVSVLEAETSLNKSFGRNGSPWEFNLRDTIRWFQLLLRQTNISSRCRPKEFLDIIVKQRFRTAEDRRMVDSLYEKHFKEMYSARSLAFTLSDTYLQVGHSVLPRMSKLSSRGFPSKDLVMLHCNMLPLETLMTSVEMSWPAILTGPPNSGKTSLIRLLANLVGAHLEEFAINNDVDSMDIVGGFEQVDLSRRASVLWDGIRQFASKLLGDIKLTSNATTTIALKLFDLARTVEETSLAHLDEALQLLYQLFDMADGLQHEIRSITSAIEKLIKVAADPAKREAMFEWFDGILVRAVEEGYWLVLDNANLCGPSVLDRLNSLLEPGGVLVINEHGLDNGQLKILKPHPNFRLFLTIDPHHGELSRAMRNRGIEIFMDDLRCRASAWDREILKMSTRNFDNSVVLEHNKMLVALSNLALDPIQRSYSSLVKHISVTASDMRVYGLLDNLSMIDESVSDKYLALCIIDQLPIAYGKTVTRWASAVHNLSLYTDTEKSHCLLVVKLFTSFNEFPFSKEILDIYRNTLIPDYGNYQTYFSLSNPYGLAYVKNQLAMVDATQLAIAYDTIFQLIFIKEKLDAIESQSRTSKISKMNYIERSAAAVTRFTSIKTSKDIFILLRSMFGMAKSILEGPALRTIQKGAMDKFAEFLDLLGNIIALTDEVDVDESQFPVYRDILDEVSSNIKTFGTTIIPQREWDLLNRSIEAFSSRISLRSGKSMELIWRGMRPAVPTSSEAWDAYLQLFEISKILDGISSAIDLDMQERLVILQRKLLRVASEILDDISPSSGVIQMLRKEAEDFIEHVPAMSIGNGNKKKWATVMDVALRSEELSATAQGKKWEKLNDLLLSNLSGRPLGLSLKNLWSAKNGAPNVVALFSSLFSENSSTRKISESFTGEVVFELIDAILSAEYGRVIDVSEIRREISLAGGILGYSSKSLCQEKLTLLFDVLLKHIYQIIGIHEDDNDDEDKFNTLFATFMTADSEVDQQLLQLESYLRATGKETVQLIPILQEIRALLQNGSCHIQRDLGRLFTKYSEILWYLYLPSSPYDPAIKPYVERNRLQSKKSKLLSWLKAAKIVEDVFTGPNTNLRVKSLESELNLLAVTLPAPSSFRPEISQSHALFEELYRYYESDIAEGKVDTLLANISSSTSQAADVAGLFQRNSCQLICRLRSQFPYYTDLFEPLESFLYFMQVGVGLISTSYQNQTKSRLDVYEWMADGSVLKPSSIVTIVDSMQQAIIEQKLAQSLSRKILLNLLGWAALRLQAIGGYDEITLIGINNVLKQFYYQWSLKKKRDDAAKQAGSSIYKPATDEEEQDQEFKQMFPDYDQILSIDTADEKNESEDLDVRIFDAYVNLFSSPHRSCSYPELIEDSLNTLNEVTKIGLGASNNDIEHILPAVMIKTAKLVDKLDGSSASPNTNFYVDGNIAIAEKVARVFLSLRVKLKKLMERWPEHETLHDALAVCQELLDYPTTTPVAKVLNQVERELDALHEWQKVASREFSVADDIDGLSKLVVEWRRLELTSWSSLFDKEADSTTKMTSEWLFYLYENAIAIPTRICEDREDINLHVHELVQAVTSFIGNSPKGQFVTRLRLLHSVATHAGTVSDPNIAPGLTRVANLLRNIIRLYEQFVPIVEESIQSQRKKLEKVISDTILLASWKDTGVLALKESARRSHHKLYKLVRKFREILSQPVRPILDSGLGDVTSKEDIGSVLVTSDVEITEPSQSFFARLDQCSSIAGWNSRPERLRDIMATAQQLKRFASEILDIETPSLITYAADLVYDMEKLRKETPSTLTEENKGIAQFLKARKAKLLSETLKDLKRMGLKFRVRADVLNNQDTVAKILTRTHILDEVICHNADYYFFRVLEMTPRLRSCIVSHSDDLTLSQVQRGFGCAESLLHILILQREAVTATVQLYNSFKRAYDELSALEAVSAKNNLQVFDLRGHKLSSLSQALKLCCSTIDFGYFTALAHIKLCQDEDTSIVSFFTKWKGSLNALATRINKRAEPNTLVVSTREQAELLNEVYGTVETFYRELNEFASTRESYRYIVRIVTSFLTAEFINKYGPEAGAPACSTLTELDHALRTVSDSILVVFQNIRGLSQHAITIQDDNWISESTQRVTKMLRTLHLDAIITAVEQCLSVVNGLDIGDVMVSTLTGALVSVTMPLLQAYCSFAEKLMRNAAADHAAMAKASLILMKAFYSVLSSGYCSPQEQSDSQDESGAQGTGLGEGEGEQNISKTVGEDEDLTDLADQSDEKTEAKDGDENDDDVIDVDSEMQGESQEIEGQETEGEASDDDDENDEELDEEVGDVDALDPSAVDEKLWDDAHTEEQSGEKDSKANLEDSTRTNDLAAKPDDQEGDNPEQAEESKEEIEGDDEVEEEGAMEQEDAVKQQDNPNIDPIAPEGDALDLPEDLNLDDEDDQAKMDEDENDLRSEGDPLDKPMEFEDTSTKEEEPERRPETERKTGNAEDEDVEMADEEEEKEGHRPELPDNEDDDIQHELDVDQDEGDNSSVDNRYEDAYEDAKEDVQTKQESNSALQNEGLRGLEDAMNEYQETEAATKGAEGTEGNGQDTNAQKVAEESSTAQEKGSAAMSEETRDSMAQEKADQTKEHQLRLGDSSETWHRHNREIQEAAKEEKKEETIQNDANEVSGEYRHMDESEVAHDTQALGPTSNDQQQAIEDDNMAIDDSQEQITPVIEVPSEPEENAPKSEEPSARQQTMGGIVGERKPVGEFGQLDDGVIEDHVVEPAAELPVTVELQVNVAKDTAYRSADEARDLWQRHERATADLSNALCEQLRLILEPTLSTKLRGDFRTGKRLNMKRIIPYIASGYKKDKIWLRRTKPSKREYQIMIALDDSKSMSESQSVELAFDTLTLVTKALERLESGQLSIVRFGETCEVVHPFQKPFTSESGAQVFQWLGFNQVRTNVHGLVEKSMALFEEARSDTKGDTWQLEIIISDGVCGNHEQLQRLARTAREQKVMLVFIIVDGLQKAAEKEGQTTVSQSILDMKQVAYETDKESGQMNLKVTNYLSSFPFEFYVIVRSINELPSVLALVLRQYFAEIAEVRE</sequence>
<evidence type="ECO:0000256" key="8">
    <source>
        <dbReference type="ARBA" id="ARBA00023186"/>
    </source>
</evidence>
<dbReference type="CDD" id="cd00009">
    <property type="entry name" value="AAA"/>
    <property type="match status" value="2"/>
</dbReference>
<evidence type="ECO:0000256" key="10">
    <source>
        <dbReference type="PIRNR" id="PIRNR010340"/>
    </source>
</evidence>
<evidence type="ECO:0000259" key="12">
    <source>
        <dbReference type="PROSITE" id="PS50234"/>
    </source>
</evidence>
<gene>
    <name evidence="13" type="ORF">POJ06DRAFT_38484</name>
</gene>
<evidence type="ECO:0000256" key="2">
    <source>
        <dbReference type="ARBA" id="ARBA00004642"/>
    </source>
</evidence>
<proteinExistence type="inferred from homology"/>
<comment type="caution">
    <text evidence="13">The sequence shown here is derived from an EMBL/GenBank/DDBJ whole genome shotgun (WGS) entry which is preliminary data.</text>
</comment>
<dbReference type="Pfam" id="PF21108">
    <property type="entry name" value="MDN1_4th"/>
    <property type="match status" value="1"/>
</dbReference>
<feature type="compositionally biased region" description="Acidic residues" evidence="11">
    <location>
        <begin position="4386"/>
        <end position="4405"/>
    </location>
</feature>
<feature type="compositionally biased region" description="Acidic residues" evidence="11">
    <location>
        <begin position="4159"/>
        <end position="4208"/>
    </location>
</feature>
<evidence type="ECO:0000313" key="14">
    <source>
        <dbReference type="Proteomes" id="UP001217417"/>
    </source>
</evidence>
<keyword evidence="8 10" id="KW-0143">Chaperone</keyword>
<feature type="compositionally biased region" description="Acidic residues" evidence="11">
    <location>
        <begin position="4253"/>
        <end position="4283"/>
    </location>
</feature>
<feature type="compositionally biased region" description="Acidic residues" evidence="11">
    <location>
        <begin position="4138"/>
        <end position="4148"/>
    </location>
</feature>
<dbReference type="InterPro" id="IPR002035">
    <property type="entry name" value="VWF_A"/>
</dbReference>
<feature type="compositionally biased region" description="Basic and acidic residues" evidence="11">
    <location>
        <begin position="4517"/>
        <end position="4538"/>
    </location>
</feature>
<evidence type="ECO:0000256" key="9">
    <source>
        <dbReference type="ARBA" id="ARBA00023242"/>
    </source>
</evidence>
<keyword evidence="9 10" id="KW-0539">Nucleus</keyword>
<dbReference type="PANTHER" id="PTHR48103:SF2">
    <property type="entry name" value="MIDASIN"/>
    <property type="match status" value="1"/>
</dbReference>
<comment type="function">
    <text evidence="10">Nuclear chaperone required for maturation and nuclear export of pre-60S ribosome subunits.</text>
</comment>
<feature type="compositionally biased region" description="Acidic residues" evidence="11">
    <location>
        <begin position="4302"/>
        <end position="4326"/>
    </location>
</feature>
<feature type="compositionally biased region" description="Low complexity" evidence="11">
    <location>
        <begin position="4107"/>
        <end position="4118"/>
    </location>
</feature>
<dbReference type="InterPro" id="IPR027417">
    <property type="entry name" value="P-loop_NTPase"/>
</dbReference>
<dbReference type="GO" id="GO:0005730">
    <property type="term" value="C:nucleolus"/>
    <property type="evidence" value="ECO:0007669"/>
    <property type="project" value="UniProtKB-SubCell"/>
</dbReference>
<dbReference type="InterPro" id="IPR025662">
    <property type="entry name" value="Sigma_54_int_dom_ATP-bd_1"/>
</dbReference>
<feature type="region of interest" description="Disordered" evidence="11">
    <location>
        <begin position="4104"/>
        <end position="4579"/>
    </location>
</feature>
<dbReference type="InterPro" id="IPR003593">
    <property type="entry name" value="AAA+_ATPase"/>
</dbReference>
<dbReference type="FunFam" id="3.40.50.300:FF:000712">
    <property type="entry name" value="Midasin"/>
    <property type="match status" value="1"/>
</dbReference>
<feature type="compositionally biased region" description="Basic and acidic residues" evidence="11">
    <location>
        <begin position="4411"/>
        <end position="4426"/>
    </location>
</feature>
<dbReference type="SMART" id="SM00327">
    <property type="entry name" value="VWA"/>
    <property type="match status" value="1"/>
</dbReference>
<feature type="compositionally biased region" description="Basic and acidic residues" evidence="11">
    <location>
        <begin position="4214"/>
        <end position="4252"/>
    </location>
</feature>
<dbReference type="InterPro" id="IPR036465">
    <property type="entry name" value="vWFA_dom_sf"/>
</dbReference>
<dbReference type="GeneID" id="80886124"/>
<dbReference type="PROSITE" id="PS50234">
    <property type="entry name" value="VWFA"/>
    <property type="match status" value="1"/>
</dbReference>
<protein>
    <recommendedName>
        <fullName evidence="4 10">Midasin</fullName>
    </recommendedName>
</protein>